<dbReference type="Proteomes" id="UP001362999">
    <property type="component" value="Unassembled WGS sequence"/>
</dbReference>
<evidence type="ECO:0000313" key="2">
    <source>
        <dbReference type="EMBL" id="KAK7049045.1"/>
    </source>
</evidence>
<sequence>MSFADQYAPPQRRYLVSELEHLSRSQLVELVLKEPLKWPNDIKGTFSRHKTNMTDMKWALCNYEFTTDRPLPMPSSSISPPANLPPSQSLIPPPPSTGTQPVSADTVSVLTPPPVSLASNTQSTLTGDVSLGNVPESMLINSPLLLDELPRDRSLVLLITDTRNIFNIEKASQQISVPVVSLENCRPGEWRVDARVVCAALQASICAFEGSARLGTPNEDDPDFITFFGIARDGELELSDDKTHLLVPTNGKLNFRIAKLKIPQQEVEADPPPPRNEWVELQDHIKHQARLSPSPAATKVRRAPQPLTTAEENWLTDRATEMEGYTSFLQNQNRRLDNPERVKQWNFAARFSQKYYAKDWPLNIAGSGSKTIRKQDIEAVLRMKTTALAQAINMSRILGIYYAGPVKSEAVVNVVEGNDGSELATSDALAKFLVKWEKDHPGGPA</sequence>
<organism evidence="2 3">
    <name type="scientific">Favolaschia claudopus</name>
    <dbReference type="NCBI Taxonomy" id="2862362"/>
    <lineage>
        <taxon>Eukaryota</taxon>
        <taxon>Fungi</taxon>
        <taxon>Dikarya</taxon>
        <taxon>Basidiomycota</taxon>
        <taxon>Agaricomycotina</taxon>
        <taxon>Agaricomycetes</taxon>
        <taxon>Agaricomycetidae</taxon>
        <taxon>Agaricales</taxon>
        <taxon>Marasmiineae</taxon>
        <taxon>Mycenaceae</taxon>
        <taxon>Favolaschia</taxon>
    </lineage>
</organism>
<dbReference type="EMBL" id="JAWWNJ010000009">
    <property type="protein sequence ID" value="KAK7049045.1"/>
    <property type="molecule type" value="Genomic_DNA"/>
</dbReference>
<keyword evidence="3" id="KW-1185">Reference proteome</keyword>
<reference evidence="2 3" key="1">
    <citation type="journal article" date="2024" name="J Genomics">
        <title>Draft genome sequencing and assembly of Favolaschia claudopus CIRM-BRFM 2984 isolated from oak limbs.</title>
        <authorList>
            <person name="Navarro D."/>
            <person name="Drula E."/>
            <person name="Chaduli D."/>
            <person name="Cazenave R."/>
            <person name="Ahrendt S."/>
            <person name="Wang J."/>
            <person name="Lipzen A."/>
            <person name="Daum C."/>
            <person name="Barry K."/>
            <person name="Grigoriev I.V."/>
            <person name="Favel A."/>
            <person name="Rosso M.N."/>
            <person name="Martin F."/>
        </authorList>
    </citation>
    <scope>NUCLEOTIDE SEQUENCE [LARGE SCALE GENOMIC DNA]</scope>
    <source>
        <strain evidence="2 3">CIRM-BRFM 2984</strain>
    </source>
</reference>
<feature type="region of interest" description="Disordered" evidence="1">
    <location>
        <begin position="71"/>
        <end position="104"/>
    </location>
</feature>
<gene>
    <name evidence="2" type="ORF">R3P38DRAFT_2872444</name>
</gene>
<evidence type="ECO:0000313" key="3">
    <source>
        <dbReference type="Proteomes" id="UP001362999"/>
    </source>
</evidence>
<dbReference type="AlphaFoldDB" id="A0AAW0D9Y0"/>
<feature type="compositionally biased region" description="Low complexity" evidence="1">
    <location>
        <begin position="74"/>
        <end position="90"/>
    </location>
</feature>
<name>A0AAW0D9Y0_9AGAR</name>
<accession>A0AAW0D9Y0</accession>
<evidence type="ECO:0000256" key="1">
    <source>
        <dbReference type="SAM" id="MobiDB-lite"/>
    </source>
</evidence>
<protein>
    <submittedName>
        <fullName evidence="2">Uncharacterized protein</fullName>
    </submittedName>
</protein>
<comment type="caution">
    <text evidence="2">The sequence shown here is derived from an EMBL/GenBank/DDBJ whole genome shotgun (WGS) entry which is preliminary data.</text>
</comment>
<proteinExistence type="predicted"/>